<protein>
    <submittedName>
        <fullName evidence="3">Inositol-1,4,5-trisphosphate (IP3) 5-phosphatase, putative</fullName>
    </submittedName>
</protein>
<name>A0A640KC43_LEITA</name>
<keyword evidence="1" id="KW-0378">Hydrolase</keyword>
<feature type="region of interest" description="Disordered" evidence="2">
    <location>
        <begin position="637"/>
        <end position="664"/>
    </location>
</feature>
<comment type="caution">
    <text evidence="3">The sequence shown here is derived from an EMBL/GenBank/DDBJ whole genome shotgun (WGS) entry which is preliminary data.</text>
</comment>
<evidence type="ECO:0000313" key="4">
    <source>
        <dbReference type="Proteomes" id="UP000419144"/>
    </source>
</evidence>
<organism evidence="3 4">
    <name type="scientific">Leishmania tarentolae</name>
    <name type="common">Sauroleishmania tarentolae</name>
    <dbReference type="NCBI Taxonomy" id="5689"/>
    <lineage>
        <taxon>Eukaryota</taxon>
        <taxon>Discoba</taxon>
        <taxon>Euglenozoa</taxon>
        <taxon>Kinetoplastea</taxon>
        <taxon>Metakinetoplastina</taxon>
        <taxon>Trypanosomatida</taxon>
        <taxon>Trypanosomatidae</taxon>
        <taxon>Leishmaniinae</taxon>
        <taxon>Leishmania</taxon>
        <taxon>lizard Leishmania</taxon>
    </lineage>
</organism>
<feature type="region of interest" description="Disordered" evidence="2">
    <location>
        <begin position="148"/>
        <end position="169"/>
    </location>
</feature>
<feature type="region of interest" description="Disordered" evidence="2">
    <location>
        <begin position="572"/>
        <end position="595"/>
    </location>
</feature>
<dbReference type="InterPro" id="IPR039737">
    <property type="entry name" value="INPP5A"/>
</dbReference>
<feature type="compositionally biased region" description="Low complexity" evidence="2">
    <location>
        <begin position="148"/>
        <end position="161"/>
    </location>
</feature>
<evidence type="ECO:0000256" key="2">
    <source>
        <dbReference type="SAM" id="MobiDB-lite"/>
    </source>
</evidence>
<dbReference type="SUPFAM" id="SSF56219">
    <property type="entry name" value="DNase I-like"/>
    <property type="match status" value="1"/>
</dbReference>
<evidence type="ECO:0000256" key="1">
    <source>
        <dbReference type="ARBA" id="ARBA00022801"/>
    </source>
</evidence>
<dbReference type="Gene3D" id="3.60.10.10">
    <property type="entry name" value="Endonuclease/exonuclease/phosphatase"/>
    <property type="match status" value="1"/>
</dbReference>
<accession>A0A640KC43</accession>
<dbReference type="AlphaFoldDB" id="A0A640KC43"/>
<dbReference type="OrthoDB" id="5780965at2759"/>
<feature type="compositionally biased region" description="Low complexity" evidence="2">
    <location>
        <begin position="649"/>
        <end position="660"/>
    </location>
</feature>
<proteinExistence type="predicted"/>
<keyword evidence="4" id="KW-1185">Reference proteome</keyword>
<feature type="region of interest" description="Disordered" evidence="2">
    <location>
        <begin position="531"/>
        <end position="559"/>
    </location>
</feature>
<evidence type="ECO:0000313" key="3">
    <source>
        <dbReference type="EMBL" id="GET86705.1"/>
    </source>
</evidence>
<reference evidence="3" key="1">
    <citation type="submission" date="2019-11" db="EMBL/GenBank/DDBJ databases">
        <title>Leishmania tarentolae CDS.</title>
        <authorList>
            <person name="Goto Y."/>
            <person name="Yamagishi J."/>
        </authorList>
    </citation>
    <scope>NUCLEOTIDE SEQUENCE [LARGE SCALE GENOMIC DNA]</scope>
    <source>
        <strain evidence="3">Parrot Tar II</strain>
    </source>
</reference>
<sequence length="694" mass="75189">MSSVTLPPPSGSVAASAALRFSVDFDPSRADSKPSVLFLTQNIGGIEASLGTGGGFSETVPEHPYTPIPENGGDTSAAFSSAPMAFSGPSYIHVSDDIDAELGVSPAVRQQVAEFLADLRQWLHRLSYVSAAARAAEASATAPCAAHTSADGCARSSSTAASPPPSPTPCGAAANVEAYMRSYTPSVRPPLIDIVVLHFQEIGGKYKNRHFNEYFKEQIRTSLLQEAGWTSGLLMDEREGGGTVSSSNYRRHRAKGTGQPLGRTPFEGSNPSKNDGDADGDVGNAHGMGDPNDEDMDVTAELDADADAYFTALGSIVFLSPRVMGITSCLSVPHRTYIPIVDDPLTYAGETGRLFHSAKFSEAGRSRKGFLLLSLRLGTVQLNVCNVHLFNDEDNRVALKSSPSPYTGRRARAIKEVIAECSAVVDLSEPLFIFGDYNVRIDGKLCAQWVEEKMQMTLRPEKKRLRCPEQFWELFTDPATQQELRMRFDMEPQRLMDEVALLSHVELAEMPIQFAPTYSRVAYRTRTGATTTGAAASEATPRELAATPEAQQQTFTPKNLTAWTDAIRAEEQEPKEGRRIGHPLSTPPPPSTSPLASVPITHVTASPYRDNFCHSRLPAWCDRVMFNVAGLEWISGDRSRSTASQPQTASSVSGSGASGACGFKGRQRSDQSNWYAYASIDFIHTDHDGVFMLF</sequence>
<gene>
    <name evidence="3" type="ORF">LtaPh_1109800</name>
</gene>
<dbReference type="Proteomes" id="UP000419144">
    <property type="component" value="Unassembled WGS sequence"/>
</dbReference>
<dbReference type="PANTHER" id="PTHR12997:SF2">
    <property type="entry name" value="INOSITOL POLYPHOSPHATE-5-PHOSPHATASE A"/>
    <property type="match status" value="1"/>
</dbReference>
<feature type="compositionally biased region" description="Polar residues" evidence="2">
    <location>
        <begin position="549"/>
        <end position="559"/>
    </location>
</feature>
<dbReference type="EMBL" id="BLBS01000013">
    <property type="protein sequence ID" value="GET86705.1"/>
    <property type="molecule type" value="Genomic_DNA"/>
</dbReference>
<dbReference type="PANTHER" id="PTHR12997">
    <property type="entry name" value="TYPE I INOSITOL-1,4,5-TRISPHOSPHATE 5-PHOSPHATASE"/>
    <property type="match status" value="1"/>
</dbReference>
<dbReference type="VEuPathDB" id="TriTrypDB:LtaPh_1109800"/>
<dbReference type="GO" id="GO:0004445">
    <property type="term" value="F:inositol-polyphosphate 5-phosphatase activity"/>
    <property type="evidence" value="ECO:0007669"/>
    <property type="project" value="InterPro"/>
</dbReference>
<dbReference type="InterPro" id="IPR036691">
    <property type="entry name" value="Endo/exonu/phosph_ase_sf"/>
</dbReference>
<feature type="region of interest" description="Disordered" evidence="2">
    <location>
        <begin position="239"/>
        <end position="294"/>
    </location>
</feature>